<evidence type="ECO:0000256" key="4">
    <source>
        <dbReference type="ARBA" id="ARBA00023136"/>
    </source>
</evidence>
<feature type="region of interest" description="Disordered" evidence="5">
    <location>
        <begin position="248"/>
        <end position="270"/>
    </location>
</feature>
<feature type="transmembrane region" description="Helical" evidence="6">
    <location>
        <begin position="31"/>
        <end position="63"/>
    </location>
</feature>
<dbReference type="AlphaFoldDB" id="A0A553FXM6"/>
<feature type="transmembrane region" description="Helical" evidence="6">
    <location>
        <begin position="350"/>
        <end position="375"/>
    </location>
</feature>
<dbReference type="EMBL" id="VKDK01000008">
    <property type="protein sequence ID" value="TRX61972.1"/>
    <property type="molecule type" value="Genomic_DNA"/>
</dbReference>
<feature type="domain" description="Integral membrane bound transporter" evidence="7">
    <location>
        <begin position="306"/>
        <end position="430"/>
    </location>
</feature>
<protein>
    <submittedName>
        <fullName evidence="8">FUSC family protein</fullName>
    </submittedName>
</protein>
<comment type="subcellular location">
    <subcellularLocation>
        <location evidence="1">Membrane</location>
        <topology evidence="1">Multi-pass membrane protein</topology>
    </subcellularLocation>
</comment>
<evidence type="ECO:0000256" key="6">
    <source>
        <dbReference type="SAM" id="Phobius"/>
    </source>
</evidence>
<feature type="transmembrane region" description="Helical" evidence="6">
    <location>
        <begin position="417"/>
        <end position="434"/>
    </location>
</feature>
<evidence type="ECO:0000256" key="2">
    <source>
        <dbReference type="ARBA" id="ARBA00022692"/>
    </source>
</evidence>
<organism evidence="8 9">
    <name type="scientific">Corynebacterium hiratae</name>
    <dbReference type="NCBI Taxonomy" id="3139423"/>
    <lineage>
        <taxon>Bacteria</taxon>
        <taxon>Bacillati</taxon>
        <taxon>Actinomycetota</taxon>
        <taxon>Actinomycetes</taxon>
        <taxon>Mycobacteriales</taxon>
        <taxon>Corynebacteriaceae</taxon>
        <taxon>Corynebacterium</taxon>
    </lineage>
</organism>
<evidence type="ECO:0000256" key="5">
    <source>
        <dbReference type="SAM" id="MobiDB-lite"/>
    </source>
</evidence>
<keyword evidence="3 6" id="KW-1133">Transmembrane helix</keyword>
<keyword evidence="4 6" id="KW-0472">Membrane</keyword>
<keyword evidence="2 6" id="KW-0812">Transmembrane</keyword>
<reference evidence="8 9" key="1">
    <citation type="submission" date="2019-07" db="EMBL/GenBank/DDBJ databases">
        <title>Draft genome of C. aurimucosum strain 2274.</title>
        <authorList>
            <person name="Pacheco L.G.C."/>
            <person name="Aguiar E.R.G.R."/>
            <person name="Santos C.S."/>
            <person name="Rocha D.J.P.G."/>
            <person name="Sant'Anna L.O."/>
            <person name="Mattos-Guaraldi A.L."/>
            <person name="Santos L.S."/>
        </authorList>
    </citation>
    <scope>NUCLEOTIDE SEQUENCE [LARGE SCALE GENOMIC DNA]</scope>
    <source>
        <strain evidence="8 9">2274</strain>
    </source>
</reference>
<accession>A0A553FXM6</accession>
<sequence>MEHPLPQRPNALQLFTAFNTSARRWPGALRAALAIIIPGGIAVATGHPDAVLLISAGAFSVIYGEGHPYRTRRRVILTAGGLLTLAATAGSLVGVHGLALSAVFTVALATIGAFVQNALRLPPPGSFFIVMVAGGSTMLRGVSPWEVAAWSLAGVAAGYVLGMLPRFRDPHGPETRAVAALEKAADAFVNSDSDFLARHHQAQSAISTAWQALADAGVIRGGRIRHPAQAELVHRALAAQQRIVAHHKQVGGNSDELSDSPTYVDPDRTSIPHTKPTMRYRFYRAAVGNSHAVVTAEKIALGGLATAFIGLALGLNRPDWGAVSVLLLLQWGPDRVPGTIRGVQRMLGSVLGVCVFALIASFSPHGWGLVLALAFCQFCAEILVVKNYALCVIFSTPLALLMGNSSEHMAHTIGSRMAEIGLSVVVAMLFLWLWKPRAQLTNHYRLQTRCFEAMAALLGALLIKTPEEALAQRRDLHYELLSERRSIQSLATNHSDISEFWERHTALQPAGYFLLDFCVVNPLSQPSRAELDTLIEKITAAEMRQ</sequence>
<dbReference type="GO" id="GO:0016020">
    <property type="term" value="C:membrane"/>
    <property type="evidence" value="ECO:0007669"/>
    <property type="project" value="UniProtKB-SubCell"/>
</dbReference>
<keyword evidence="9" id="KW-1185">Reference proteome</keyword>
<dbReference type="InterPro" id="IPR049453">
    <property type="entry name" value="Memb_transporter_dom"/>
</dbReference>
<evidence type="ECO:0000313" key="9">
    <source>
        <dbReference type="Proteomes" id="UP000320443"/>
    </source>
</evidence>
<gene>
    <name evidence="8" type="ORF">FNY97_06760</name>
</gene>
<evidence type="ECO:0000259" key="7">
    <source>
        <dbReference type="Pfam" id="PF13515"/>
    </source>
</evidence>
<evidence type="ECO:0000256" key="1">
    <source>
        <dbReference type="ARBA" id="ARBA00004141"/>
    </source>
</evidence>
<comment type="caution">
    <text evidence="8">The sequence shown here is derived from an EMBL/GenBank/DDBJ whole genome shotgun (WGS) entry which is preliminary data.</text>
</comment>
<feature type="transmembrane region" description="Helical" evidence="6">
    <location>
        <begin position="387"/>
        <end position="405"/>
    </location>
</feature>
<evidence type="ECO:0000256" key="3">
    <source>
        <dbReference type="ARBA" id="ARBA00022989"/>
    </source>
</evidence>
<feature type="transmembrane region" description="Helical" evidence="6">
    <location>
        <begin position="148"/>
        <end position="167"/>
    </location>
</feature>
<feature type="transmembrane region" description="Helical" evidence="6">
    <location>
        <begin position="99"/>
        <end position="119"/>
    </location>
</feature>
<dbReference type="RefSeq" id="WP_144013473.1">
    <property type="nucleotide sequence ID" value="NZ_VKDK01000008.1"/>
</dbReference>
<proteinExistence type="predicted"/>
<evidence type="ECO:0000313" key="8">
    <source>
        <dbReference type="EMBL" id="TRX61972.1"/>
    </source>
</evidence>
<dbReference type="Proteomes" id="UP000320443">
    <property type="component" value="Unassembled WGS sequence"/>
</dbReference>
<dbReference type="Pfam" id="PF13515">
    <property type="entry name" value="FUSC_2"/>
    <property type="match status" value="1"/>
</dbReference>
<feature type="transmembrane region" description="Helical" evidence="6">
    <location>
        <begin position="75"/>
        <end position="93"/>
    </location>
</feature>
<name>A0A553FXM6_9CORY</name>